<sequence length="138" mass="16385">MHTRYLFEIFLVFIFSQYDRFFLVYSQYFPENGKNMKGMCFFFLQRINDLRKNNKRHPFYYHGLPSPSLFPFTFFSFFLYLLIFFLLFSILPQPRSSLTTIYFSLPSSISSSKLSCVLNKISVSLPPFILSLLTLSLT</sequence>
<feature type="transmembrane region" description="Helical" evidence="1">
    <location>
        <begin position="7"/>
        <end position="29"/>
    </location>
</feature>
<keyword evidence="1" id="KW-1133">Transmembrane helix</keyword>
<evidence type="ECO:0000256" key="1">
    <source>
        <dbReference type="SAM" id="Phobius"/>
    </source>
</evidence>
<evidence type="ECO:0000313" key="2">
    <source>
        <dbReference type="EMBL" id="CAG6790797.1"/>
    </source>
</evidence>
<proteinExistence type="predicted"/>
<name>A0A8D9FHY4_9HEMI</name>
<keyword evidence="1" id="KW-0472">Membrane</keyword>
<protein>
    <submittedName>
        <fullName evidence="2">Uncharacterized protein</fullName>
    </submittedName>
</protein>
<accession>A0A8D9FHY4</accession>
<feature type="transmembrane region" description="Helical" evidence="1">
    <location>
        <begin position="69"/>
        <end position="91"/>
    </location>
</feature>
<keyword evidence="1" id="KW-0812">Transmembrane</keyword>
<dbReference type="AlphaFoldDB" id="A0A8D9FHY4"/>
<dbReference type="EMBL" id="HBUF01673056">
    <property type="protein sequence ID" value="CAG6790797.1"/>
    <property type="molecule type" value="Transcribed_RNA"/>
</dbReference>
<organism evidence="2">
    <name type="scientific">Cacopsylla melanoneura</name>
    <dbReference type="NCBI Taxonomy" id="428564"/>
    <lineage>
        <taxon>Eukaryota</taxon>
        <taxon>Metazoa</taxon>
        <taxon>Ecdysozoa</taxon>
        <taxon>Arthropoda</taxon>
        <taxon>Hexapoda</taxon>
        <taxon>Insecta</taxon>
        <taxon>Pterygota</taxon>
        <taxon>Neoptera</taxon>
        <taxon>Paraneoptera</taxon>
        <taxon>Hemiptera</taxon>
        <taxon>Sternorrhyncha</taxon>
        <taxon>Psylloidea</taxon>
        <taxon>Psyllidae</taxon>
        <taxon>Psyllinae</taxon>
        <taxon>Cacopsylla</taxon>
    </lineage>
</organism>
<reference evidence="2" key="1">
    <citation type="submission" date="2021-05" db="EMBL/GenBank/DDBJ databases">
        <authorList>
            <person name="Alioto T."/>
            <person name="Alioto T."/>
            <person name="Gomez Garrido J."/>
        </authorList>
    </citation>
    <scope>NUCLEOTIDE SEQUENCE</scope>
</reference>